<evidence type="ECO:0000256" key="5">
    <source>
        <dbReference type="ARBA" id="ARBA00022837"/>
    </source>
</evidence>
<dbReference type="Proteomes" id="UP001159363">
    <property type="component" value="Chromosome 2"/>
</dbReference>
<comment type="caution">
    <text evidence="8">The sequence shown here is derived from an EMBL/GenBank/DDBJ whole genome shotgun (WGS) entry which is preliminary data.</text>
</comment>
<dbReference type="Gene3D" id="3.40.720.10">
    <property type="entry name" value="Alkaline Phosphatase, subunit A"/>
    <property type="match status" value="1"/>
</dbReference>
<evidence type="ECO:0000259" key="7">
    <source>
        <dbReference type="Pfam" id="PF00884"/>
    </source>
</evidence>
<keyword evidence="9" id="KW-1185">Reference proteome</keyword>
<dbReference type="InterPro" id="IPR024607">
    <property type="entry name" value="Sulfatase_CS"/>
</dbReference>
<dbReference type="PROSITE" id="PS00523">
    <property type="entry name" value="SULFATASE_1"/>
    <property type="match status" value="1"/>
</dbReference>
<protein>
    <recommendedName>
        <fullName evidence="7">Sulfatase N-terminal domain-containing protein</fullName>
    </recommendedName>
</protein>
<evidence type="ECO:0000313" key="9">
    <source>
        <dbReference type="Proteomes" id="UP001159363"/>
    </source>
</evidence>
<reference evidence="8 9" key="1">
    <citation type="submission" date="2023-02" db="EMBL/GenBank/DDBJ databases">
        <title>LHISI_Scaffold_Assembly.</title>
        <authorList>
            <person name="Stuart O.P."/>
            <person name="Cleave R."/>
            <person name="Magrath M.J.L."/>
            <person name="Mikheyev A.S."/>
        </authorList>
    </citation>
    <scope>NUCLEOTIDE SEQUENCE [LARGE SCALE GENOMIC DNA]</scope>
    <source>
        <strain evidence="8">Daus_M_001</strain>
        <tissue evidence="8">Leg muscle</tissue>
    </source>
</reference>
<comment type="cofactor">
    <cofactor evidence="1">
        <name>Ca(2+)</name>
        <dbReference type="ChEBI" id="CHEBI:29108"/>
    </cofactor>
</comment>
<keyword evidence="4" id="KW-0378">Hydrolase</keyword>
<dbReference type="SUPFAM" id="SSF53649">
    <property type="entry name" value="Alkaline phosphatase-like"/>
    <property type="match status" value="1"/>
</dbReference>
<evidence type="ECO:0000256" key="1">
    <source>
        <dbReference type="ARBA" id="ARBA00001913"/>
    </source>
</evidence>
<evidence type="ECO:0000256" key="4">
    <source>
        <dbReference type="ARBA" id="ARBA00022801"/>
    </source>
</evidence>
<evidence type="ECO:0000256" key="3">
    <source>
        <dbReference type="ARBA" id="ARBA00022723"/>
    </source>
</evidence>
<organism evidence="8 9">
    <name type="scientific">Dryococelus australis</name>
    <dbReference type="NCBI Taxonomy" id="614101"/>
    <lineage>
        <taxon>Eukaryota</taxon>
        <taxon>Metazoa</taxon>
        <taxon>Ecdysozoa</taxon>
        <taxon>Arthropoda</taxon>
        <taxon>Hexapoda</taxon>
        <taxon>Insecta</taxon>
        <taxon>Pterygota</taxon>
        <taxon>Neoptera</taxon>
        <taxon>Polyneoptera</taxon>
        <taxon>Phasmatodea</taxon>
        <taxon>Verophasmatodea</taxon>
        <taxon>Anareolatae</taxon>
        <taxon>Phasmatidae</taxon>
        <taxon>Eurycanthinae</taxon>
        <taxon>Dryococelus</taxon>
    </lineage>
</organism>
<sequence>MGKKVAGLVPVAPEELLPRIGIVGKEGWNDVGFHGSNEIPTPNIDAMAYSGLILNKYYVTAICTPSRSALMTGRHPIHNGHKVRFSAATKPVFGTWETCQISSLAGGFSRGTSVSRTLHSLGDPSSAQIVIWPVVQRTCSGAHYENSRRSNHQDISMIRKHGDRISSNKLSHATVGWVRACSPHALARTPVDDLNS</sequence>
<dbReference type="InterPro" id="IPR017850">
    <property type="entry name" value="Alkaline_phosphatase_core_sf"/>
</dbReference>
<dbReference type="InterPro" id="IPR047115">
    <property type="entry name" value="ARSB"/>
</dbReference>
<keyword evidence="6" id="KW-0325">Glycoprotein</keyword>
<dbReference type="PANTHER" id="PTHR10342">
    <property type="entry name" value="ARYLSULFATASE"/>
    <property type="match status" value="1"/>
</dbReference>
<keyword evidence="3" id="KW-0479">Metal-binding</keyword>
<dbReference type="Pfam" id="PF00884">
    <property type="entry name" value="Sulfatase"/>
    <property type="match status" value="1"/>
</dbReference>
<name>A0ABQ9I7I2_9NEOP</name>
<dbReference type="InterPro" id="IPR000917">
    <property type="entry name" value="Sulfatase_N"/>
</dbReference>
<dbReference type="EMBL" id="JARBHB010000002">
    <property type="protein sequence ID" value="KAJ8892606.1"/>
    <property type="molecule type" value="Genomic_DNA"/>
</dbReference>
<accession>A0ABQ9I7I2</accession>
<evidence type="ECO:0000313" key="8">
    <source>
        <dbReference type="EMBL" id="KAJ8892606.1"/>
    </source>
</evidence>
<evidence type="ECO:0000256" key="6">
    <source>
        <dbReference type="ARBA" id="ARBA00023180"/>
    </source>
</evidence>
<proteinExistence type="inferred from homology"/>
<evidence type="ECO:0000256" key="2">
    <source>
        <dbReference type="ARBA" id="ARBA00008779"/>
    </source>
</evidence>
<dbReference type="PANTHER" id="PTHR10342:SF273">
    <property type="entry name" value="RE14504P"/>
    <property type="match status" value="1"/>
</dbReference>
<feature type="domain" description="Sulfatase N-terminal" evidence="7">
    <location>
        <begin position="27"/>
        <end position="80"/>
    </location>
</feature>
<gene>
    <name evidence="8" type="ORF">PR048_005187</name>
</gene>
<comment type="similarity">
    <text evidence="2">Belongs to the sulfatase family.</text>
</comment>
<keyword evidence="5" id="KW-0106">Calcium</keyword>